<accession>A0ACB8BJL9</accession>
<comment type="caution">
    <text evidence="1">The sequence shown here is derived from an EMBL/GenBank/DDBJ whole genome shotgun (WGS) entry which is preliminary data.</text>
</comment>
<protein>
    <submittedName>
        <fullName evidence="1">Uncharacterized protein</fullName>
    </submittedName>
</protein>
<gene>
    <name evidence="1" type="ORF">BV22DRAFT_1195061</name>
</gene>
<sequence>MSVVDDARLELNNSTLPPEDHDRHDDHDEEETDDADTASQRSISLSSPANSPRHSANTPLHAREFFAKNGSQEDSLEIDFGSETDDVSESDSGVDARRASSVTSAAPSAAFSAYEEPKRSTLPTYPPTPSSGTTDADSFTSATSSYSRKARPESMLLQPPEGPLVLGIALIDFNHLVGPKIEFCKGDIFEDEEVAKMLPFLALPDGAHLSLEDYSYFHLVPTTANPTTIFGISCNRQIATSALLVKDVDVTRSIVQKAVVVLASKPVFGPIRDKLGVVTRALFEQRDFRDLDILVDFGASLEISLRTQLTESGLYIGTSLREFVHTFRHRTLVLLKALMLQKKIMFFGHPVERLCTYQYSLVSLVPGLLQTLEDCGSPPLAARAPTLSRPSSLRTSDRKSMMAYMGLPLDLFGKDAFFQPYLPLQQLDLLKDSQGWLCGSTNTIVTQQKEIELLINTETALLEFRNPRLERLAGLTAADRKWMDEIVRDVNDAWDDADPSRPGMQCAFSKIPCGVCAEHRCSFKGSDDYLRTKFEEYVSAALASVRYRDFLAKGKGSGVIITGTGTWLSPTIDDVSDRESGGGDTNSIEDFNPLWIAEFTKTNAYEVWERATDPMLFDIVEPRHPCNEKPSVVADLGLRLSEGIQELKLDQQLAPTREAISRTLTAGSTNFFKAVEGVRGRWQQRVPSSSSVSDLSGSSYDTPVEITKSEVEIPSSPSETAKSGVNMSQQTSRDSVVSSVSRPASVSQAATETKAALSTWGAGIQSFWSNRASRFSMQRASVDSAASTESSSTASFHPPTSPGGRIPDTPLSPTMSRPSVATVVEMPEHDGEEAHQIRSSFHATDVEEEPAGMAL</sequence>
<evidence type="ECO:0000313" key="2">
    <source>
        <dbReference type="Proteomes" id="UP000790709"/>
    </source>
</evidence>
<dbReference type="EMBL" id="MU266399">
    <property type="protein sequence ID" value="KAH7925580.1"/>
    <property type="molecule type" value="Genomic_DNA"/>
</dbReference>
<name>A0ACB8BJL9_9AGAM</name>
<evidence type="ECO:0000313" key="1">
    <source>
        <dbReference type="EMBL" id="KAH7925580.1"/>
    </source>
</evidence>
<organism evidence="1 2">
    <name type="scientific">Leucogyrophana mollusca</name>
    <dbReference type="NCBI Taxonomy" id="85980"/>
    <lineage>
        <taxon>Eukaryota</taxon>
        <taxon>Fungi</taxon>
        <taxon>Dikarya</taxon>
        <taxon>Basidiomycota</taxon>
        <taxon>Agaricomycotina</taxon>
        <taxon>Agaricomycetes</taxon>
        <taxon>Agaricomycetidae</taxon>
        <taxon>Boletales</taxon>
        <taxon>Boletales incertae sedis</taxon>
        <taxon>Leucogyrophana</taxon>
    </lineage>
</organism>
<keyword evidence="2" id="KW-1185">Reference proteome</keyword>
<dbReference type="Proteomes" id="UP000790709">
    <property type="component" value="Unassembled WGS sequence"/>
</dbReference>
<proteinExistence type="predicted"/>
<reference evidence="1" key="1">
    <citation type="journal article" date="2021" name="New Phytol.">
        <title>Evolutionary innovations through gain and loss of genes in the ectomycorrhizal Boletales.</title>
        <authorList>
            <person name="Wu G."/>
            <person name="Miyauchi S."/>
            <person name="Morin E."/>
            <person name="Kuo A."/>
            <person name="Drula E."/>
            <person name="Varga T."/>
            <person name="Kohler A."/>
            <person name="Feng B."/>
            <person name="Cao Y."/>
            <person name="Lipzen A."/>
            <person name="Daum C."/>
            <person name="Hundley H."/>
            <person name="Pangilinan J."/>
            <person name="Johnson J."/>
            <person name="Barry K."/>
            <person name="LaButti K."/>
            <person name="Ng V."/>
            <person name="Ahrendt S."/>
            <person name="Min B."/>
            <person name="Choi I.G."/>
            <person name="Park H."/>
            <person name="Plett J.M."/>
            <person name="Magnuson J."/>
            <person name="Spatafora J.W."/>
            <person name="Nagy L.G."/>
            <person name="Henrissat B."/>
            <person name="Grigoriev I.V."/>
            <person name="Yang Z.L."/>
            <person name="Xu J."/>
            <person name="Martin F.M."/>
        </authorList>
    </citation>
    <scope>NUCLEOTIDE SEQUENCE</scope>
    <source>
        <strain evidence="1">KUC20120723A-06</strain>
    </source>
</reference>